<dbReference type="PANTHER" id="PTHR33371">
    <property type="entry name" value="INTERMEMBRANE PHOSPHOLIPID TRANSPORT SYSTEM BINDING PROTEIN MLAD-RELATED"/>
    <property type="match status" value="1"/>
</dbReference>
<evidence type="ECO:0000313" key="5">
    <source>
        <dbReference type="Proteomes" id="UP000323917"/>
    </source>
</evidence>
<name>A0A5B9Q5X6_9BACT</name>
<evidence type="ECO:0000313" key="4">
    <source>
        <dbReference type="EMBL" id="QEG32935.1"/>
    </source>
</evidence>
<feature type="coiled-coil region" evidence="1">
    <location>
        <begin position="226"/>
        <end position="253"/>
    </location>
</feature>
<reference evidence="4 5" key="1">
    <citation type="submission" date="2019-08" db="EMBL/GenBank/DDBJ databases">
        <title>Deep-cultivation of Planctomycetes and their phenomic and genomic characterization uncovers novel biology.</title>
        <authorList>
            <person name="Wiegand S."/>
            <person name="Jogler M."/>
            <person name="Boedeker C."/>
            <person name="Pinto D."/>
            <person name="Vollmers J."/>
            <person name="Rivas-Marin E."/>
            <person name="Kohn T."/>
            <person name="Peeters S.H."/>
            <person name="Heuer A."/>
            <person name="Rast P."/>
            <person name="Oberbeckmann S."/>
            <person name="Bunk B."/>
            <person name="Jeske O."/>
            <person name="Meyerdierks A."/>
            <person name="Storesund J.E."/>
            <person name="Kallscheuer N."/>
            <person name="Luecker S."/>
            <person name="Lage O.M."/>
            <person name="Pohl T."/>
            <person name="Merkel B.J."/>
            <person name="Hornburger P."/>
            <person name="Mueller R.-W."/>
            <person name="Bruemmer F."/>
            <person name="Labrenz M."/>
            <person name="Spormann A.M."/>
            <person name="Op den Camp H."/>
            <person name="Overmann J."/>
            <person name="Amann R."/>
            <person name="Jetten M.S.M."/>
            <person name="Mascher T."/>
            <person name="Medema M.H."/>
            <person name="Devos D.P."/>
            <person name="Kaster A.-K."/>
            <person name="Ovreas L."/>
            <person name="Rohde M."/>
            <person name="Galperin M.Y."/>
            <person name="Jogler C."/>
        </authorList>
    </citation>
    <scope>NUCLEOTIDE SEQUENCE [LARGE SCALE GENOMIC DNA]</scope>
    <source>
        <strain evidence="4 5">Pr1d</strain>
    </source>
</reference>
<sequence length="371" mass="40563">MDERTKKFRVGAMVFFTGIASVVLTLMSSDLTWSPFSHHYQLQLLVDQAPGVAPDTPVRRRGILIGRVDKVEDTDSGALITLNIDDDKHLKTNEVARIQTSLIGDAVIEFAPASGQASAQIVQPGGPPLRGFYNPSPLDLIANLQGDLKVTIQSLGSAGEEVAQLADKLNAVLGDTDTERVNRMMANADSALANFNRVMIDVEDVLGDEQFKDELKRGLSQLPSVVADARQILQVLERTLASADRNLQNLQGLTGPLGDRGPELVNRLEGSIDNLGVLFEEAALLVKSVNASEGTVGLLLRDRELYDRLGRTINEATAAITDVRCLINDNQIQRRIRQILDNIWVLTDKLARDPARVARGIIPKNREVPLK</sequence>
<dbReference type="InterPro" id="IPR052336">
    <property type="entry name" value="MlaD_Phospholipid_Transporter"/>
</dbReference>
<accession>A0A5B9Q5X6</accession>
<dbReference type="Pfam" id="PF02470">
    <property type="entry name" value="MlaD"/>
    <property type="match status" value="1"/>
</dbReference>
<dbReference type="AlphaFoldDB" id="A0A5B9Q5X6"/>
<dbReference type="Proteomes" id="UP000323917">
    <property type="component" value="Chromosome"/>
</dbReference>
<protein>
    <submittedName>
        <fullName evidence="4">Mce related protein</fullName>
    </submittedName>
</protein>
<dbReference type="PANTHER" id="PTHR33371:SF4">
    <property type="entry name" value="INTERMEMBRANE PHOSPHOLIPID TRANSPORT SYSTEM BINDING PROTEIN MLAD"/>
    <property type="match status" value="1"/>
</dbReference>
<organism evidence="4 5">
    <name type="scientific">Bythopirellula goksoeyrii</name>
    <dbReference type="NCBI Taxonomy" id="1400387"/>
    <lineage>
        <taxon>Bacteria</taxon>
        <taxon>Pseudomonadati</taxon>
        <taxon>Planctomycetota</taxon>
        <taxon>Planctomycetia</taxon>
        <taxon>Pirellulales</taxon>
        <taxon>Lacipirellulaceae</taxon>
        <taxon>Bythopirellula</taxon>
    </lineage>
</organism>
<feature type="transmembrane region" description="Helical" evidence="2">
    <location>
        <begin position="12"/>
        <end position="33"/>
    </location>
</feature>
<keyword evidence="2" id="KW-1133">Transmembrane helix</keyword>
<gene>
    <name evidence="4" type="ORF">Pr1d_01960</name>
</gene>
<evidence type="ECO:0000256" key="1">
    <source>
        <dbReference type="SAM" id="Coils"/>
    </source>
</evidence>
<dbReference type="EMBL" id="CP042913">
    <property type="protein sequence ID" value="QEG32935.1"/>
    <property type="molecule type" value="Genomic_DNA"/>
</dbReference>
<keyword evidence="2" id="KW-0812">Transmembrane</keyword>
<keyword evidence="5" id="KW-1185">Reference proteome</keyword>
<dbReference type="OrthoDB" id="260338at2"/>
<dbReference type="KEGG" id="bgok:Pr1d_01960"/>
<dbReference type="InterPro" id="IPR003399">
    <property type="entry name" value="Mce/MlaD"/>
</dbReference>
<feature type="domain" description="Mce/MlaD" evidence="3">
    <location>
        <begin position="39"/>
        <end position="112"/>
    </location>
</feature>
<dbReference type="RefSeq" id="WP_148071750.1">
    <property type="nucleotide sequence ID" value="NZ_CP042913.1"/>
</dbReference>
<keyword evidence="1" id="KW-0175">Coiled coil</keyword>
<keyword evidence="2" id="KW-0472">Membrane</keyword>
<evidence type="ECO:0000256" key="2">
    <source>
        <dbReference type="SAM" id="Phobius"/>
    </source>
</evidence>
<proteinExistence type="predicted"/>
<evidence type="ECO:0000259" key="3">
    <source>
        <dbReference type="Pfam" id="PF02470"/>
    </source>
</evidence>